<evidence type="ECO:0000256" key="1">
    <source>
        <dbReference type="SAM" id="MobiDB-lite"/>
    </source>
</evidence>
<evidence type="ECO:0000313" key="3">
    <source>
        <dbReference type="Proteomes" id="UP001501303"/>
    </source>
</evidence>
<accession>A0ABN2NTM1</accession>
<reference evidence="2 3" key="1">
    <citation type="journal article" date="2019" name="Int. J. Syst. Evol. Microbiol.">
        <title>The Global Catalogue of Microorganisms (GCM) 10K type strain sequencing project: providing services to taxonomists for standard genome sequencing and annotation.</title>
        <authorList>
            <consortium name="The Broad Institute Genomics Platform"/>
            <consortium name="The Broad Institute Genome Sequencing Center for Infectious Disease"/>
            <person name="Wu L."/>
            <person name="Ma J."/>
        </authorList>
    </citation>
    <scope>NUCLEOTIDE SEQUENCE [LARGE SCALE GENOMIC DNA]</scope>
    <source>
        <strain evidence="2 3">JCM 13581</strain>
    </source>
</reference>
<feature type="region of interest" description="Disordered" evidence="1">
    <location>
        <begin position="1"/>
        <end position="30"/>
    </location>
</feature>
<evidence type="ECO:0000313" key="2">
    <source>
        <dbReference type="EMBL" id="GAA1895320.1"/>
    </source>
</evidence>
<proteinExistence type="predicted"/>
<protein>
    <submittedName>
        <fullName evidence="2">Uncharacterized protein</fullName>
    </submittedName>
</protein>
<sequence length="82" mass="8701">MHFYAMGSFGTLVGPRHRPTGLPRSADPLMWPGTRQTASGAVRPLSGSVPYQHPCESRLRPETGSLIIIGTGVAPGGGREPY</sequence>
<organism evidence="2 3">
    <name type="scientific">Streptomyces sodiiphilus</name>
    <dbReference type="NCBI Taxonomy" id="226217"/>
    <lineage>
        <taxon>Bacteria</taxon>
        <taxon>Bacillati</taxon>
        <taxon>Actinomycetota</taxon>
        <taxon>Actinomycetes</taxon>
        <taxon>Kitasatosporales</taxon>
        <taxon>Streptomycetaceae</taxon>
        <taxon>Streptomyces</taxon>
    </lineage>
</organism>
<gene>
    <name evidence="2" type="ORF">GCM10009716_01510</name>
</gene>
<dbReference type="EMBL" id="BAAAMJ010000001">
    <property type="protein sequence ID" value="GAA1895320.1"/>
    <property type="molecule type" value="Genomic_DNA"/>
</dbReference>
<keyword evidence="3" id="KW-1185">Reference proteome</keyword>
<name>A0ABN2NTM1_9ACTN</name>
<comment type="caution">
    <text evidence="2">The sequence shown here is derived from an EMBL/GenBank/DDBJ whole genome shotgun (WGS) entry which is preliminary data.</text>
</comment>
<dbReference type="Proteomes" id="UP001501303">
    <property type="component" value="Unassembled WGS sequence"/>
</dbReference>